<dbReference type="RefSeq" id="WP_121376923.1">
    <property type="nucleotide sequence ID" value="NZ_RBLC01000003.1"/>
</dbReference>
<dbReference type="EMBL" id="RBLC01000003">
    <property type="protein sequence ID" value="RKS22002.1"/>
    <property type="molecule type" value="Genomic_DNA"/>
</dbReference>
<dbReference type="AlphaFoldDB" id="A0A495MA15"/>
<organism evidence="2 3">
    <name type="scientific">Flavobacterium endophyticum</name>
    <dbReference type="NCBI Taxonomy" id="1540163"/>
    <lineage>
        <taxon>Bacteria</taxon>
        <taxon>Pseudomonadati</taxon>
        <taxon>Bacteroidota</taxon>
        <taxon>Flavobacteriia</taxon>
        <taxon>Flavobacteriales</taxon>
        <taxon>Flavobacteriaceae</taxon>
        <taxon>Flavobacterium</taxon>
    </lineage>
</organism>
<dbReference type="SUPFAM" id="SSF53597">
    <property type="entry name" value="Dihydrofolate reductase-like"/>
    <property type="match status" value="1"/>
</dbReference>
<sequence>MRKIIATINLTIDGFCDHTVSLPEEEMHEIHEHYRELLSHGDAILYGRKTYQLMEFWKTLLEKPSEEKSMNDFAVVIDKIPKIVFSNTLKAIDWDTARLSDQTLEEEVLQLKQQSGKAIFVGSRSLILQLMKLNLIDEYQLCVYPIVGGGSLPLFENIHDSTIFKLIKTKIFRGGAIILYYEPRKEKQPSS</sequence>
<dbReference type="InterPro" id="IPR024072">
    <property type="entry name" value="DHFR-like_dom_sf"/>
</dbReference>
<comment type="caution">
    <text evidence="2">The sequence shown here is derived from an EMBL/GenBank/DDBJ whole genome shotgun (WGS) entry which is preliminary data.</text>
</comment>
<accession>A0A495MA15</accession>
<evidence type="ECO:0000313" key="2">
    <source>
        <dbReference type="EMBL" id="RKS22002.1"/>
    </source>
</evidence>
<proteinExistence type="predicted"/>
<reference evidence="2 3" key="1">
    <citation type="submission" date="2018-10" db="EMBL/GenBank/DDBJ databases">
        <title>Genomic Encyclopedia of Archaeal and Bacterial Type Strains, Phase II (KMG-II): from individual species to whole genera.</title>
        <authorList>
            <person name="Goeker M."/>
        </authorList>
    </citation>
    <scope>NUCLEOTIDE SEQUENCE [LARGE SCALE GENOMIC DNA]</scope>
    <source>
        <strain evidence="2 3">DSM 29537</strain>
    </source>
</reference>
<dbReference type="Proteomes" id="UP000277579">
    <property type="component" value="Unassembled WGS sequence"/>
</dbReference>
<feature type="domain" description="Bacterial bifunctional deaminase-reductase C-terminal" evidence="1">
    <location>
        <begin position="2"/>
        <end position="172"/>
    </location>
</feature>
<dbReference type="OrthoDB" id="195113at2"/>
<dbReference type="Pfam" id="PF01872">
    <property type="entry name" value="RibD_C"/>
    <property type="match status" value="1"/>
</dbReference>
<evidence type="ECO:0000313" key="3">
    <source>
        <dbReference type="Proteomes" id="UP000277579"/>
    </source>
</evidence>
<dbReference type="Gene3D" id="3.40.430.10">
    <property type="entry name" value="Dihydrofolate Reductase, subunit A"/>
    <property type="match status" value="1"/>
</dbReference>
<dbReference type="GO" id="GO:0008703">
    <property type="term" value="F:5-amino-6-(5-phosphoribosylamino)uracil reductase activity"/>
    <property type="evidence" value="ECO:0007669"/>
    <property type="project" value="InterPro"/>
</dbReference>
<name>A0A495MA15_9FLAO</name>
<gene>
    <name evidence="2" type="ORF">CLV94_2639</name>
</gene>
<keyword evidence="3" id="KW-1185">Reference proteome</keyword>
<dbReference type="GO" id="GO:0009231">
    <property type="term" value="P:riboflavin biosynthetic process"/>
    <property type="evidence" value="ECO:0007669"/>
    <property type="project" value="InterPro"/>
</dbReference>
<protein>
    <submittedName>
        <fullName evidence="2">Dihydrofolate reductase</fullName>
    </submittedName>
</protein>
<evidence type="ECO:0000259" key="1">
    <source>
        <dbReference type="Pfam" id="PF01872"/>
    </source>
</evidence>
<dbReference type="InterPro" id="IPR002734">
    <property type="entry name" value="RibDG_C"/>
</dbReference>